<protein>
    <submittedName>
        <fullName evidence="2">Uncharacterized protein</fullName>
    </submittedName>
</protein>
<feature type="region of interest" description="Disordered" evidence="1">
    <location>
        <begin position="116"/>
        <end position="147"/>
    </location>
</feature>
<feature type="region of interest" description="Disordered" evidence="1">
    <location>
        <begin position="910"/>
        <end position="933"/>
    </location>
</feature>
<dbReference type="PANTHER" id="PTHR23039:SF6">
    <property type="entry name" value="SIMILAR TO MKIAA1522 PROTEIN"/>
    <property type="match status" value="1"/>
</dbReference>
<feature type="region of interest" description="Disordered" evidence="1">
    <location>
        <begin position="567"/>
        <end position="613"/>
    </location>
</feature>
<feature type="region of interest" description="Disordered" evidence="1">
    <location>
        <begin position="232"/>
        <end position="306"/>
    </location>
</feature>
<evidence type="ECO:0000313" key="2">
    <source>
        <dbReference type="Ensembl" id="ENSEEEP00000055665.1"/>
    </source>
</evidence>
<feature type="compositionally biased region" description="Basic residues" evidence="1">
    <location>
        <begin position="32"/>
        <end position="41"/>
    </location>
</feature>
<dbReference type="PANTHER" id="PTHR23039">
    <property type="entry name" value="NANCE-HORAN SYNDROME PROTEIN"/>
    <property type="match status" value="1"/>
</dbReference>
<dbReference type="GO" id="GO:0030154">
    <property type="term" value="P:cell differentiation"/>
    <property type="evidence" value="ECO:0007669"/>
    <property type="project" value="TreeGrafter"/>
</dbReference>
<feature type="compositionally biased region" description="Low complexity" evidence="1">
    <location>
        <begin position="116"/>
        <end position="130"/>
    </location>
</feature>
<feature type="compositionally biased region" description="Polar residues" evidence="1">
    <location>
        <begin position="916"/>
        <end position="932"/>
    </location>
</feature>
<organism evidence="2 3">
    <name type="scientific">Electrophorus electricus</name>
    <name type="common">Electric eel</name>
    <name type="synonym">Gymnotus electricus</name>
    <dbReference type="NCBI Taxonomy" id="8005"/>
    <lineage>
        <taxon>Eukaryota</taxon>
        <taxon>Metazoa</taxon>
        <taxon>Chordata</taxon>
        <taxon>Craniata</taxon>
        <taxon>Vertebrata</taxon>
        <taxon>Euteleostomi</taxon>
        <taxon>Actinopterygii</taxon>
        <taxon>Neopterygii</taxon>
        <taxon>Teleostei</taxon>
        <taxon>Ostariophysi</taxon>
        <taxon>Gymnotiformes</taxon>
        <taxon>Gymnotoidei</taxon>
        <taxon>Gymnotidae</taxon>
        <taxon>Electrophorus</taxon>
    </lineage>
</organism>
<evidence type="ECO:0000313" key="3">
    <source>
        <dbReference type="Proteomes" id="UP000314983"/>
    </source>
</evidence>
<feature type="region of interest" description="Disordered" evidence="1">
    <location>
        <begin position="194"/>
        <end position="215"/>
    </location>
</feature>
<reference evidence="2 3" key="1">
    <citation type="submission" date="2020-05" db="EMBL/GenBank/DDBJ databases">
        <title>Electrophorus electricus (electric eel) genome, fEleEle1, primary haplotype.</title>
        <authorList>
            <person name="Myers G."/>
            <person name="Meyer A."/>
            <person name="Fedrigo O."/>
            <person name="Formenti G."/>
            <person name="Rhie A."/>
            <person name="Tracey A."/>
            <person name="Sims Y."/>
            <person name="Jarvis E.D."/>
        </authorList>
    </citation>
    <scope>NUCLEOTIDE SEQUENCE [LARGE SCALE GENOMIC DNA]</scope>
</reference>
<feature type="compositionally biased region" description="Polar residues" evidence="1">
    <location>
        <begin position="772"/>
        <end position="791"/>
    </location>
</feature>
<feature type="compositionally biased region" description="Polar residues" evidence="1">
    <location>
        <begin position="246"/>
        <end position="258"/>
    </location>
</feature>
<keyword evidence="3" id="KW-1185">Reference proteome</keyword>
<accession>A0AAY5EFB8</accession>
<reference evidence="2" key="3">
    <citation type="submission" date="2025-09" db="UniProtKB">
        <authorList>
            <consortium name="Ensembl"/>
        </authorList>
    </citation>
    <scope>IDENTIFICATION</scope>
</reference>
<feature type="compositionally biased region" description="Basic and acidic residues" evidence="1">
    <location>
        <begin position="205"/>
        <end position="215"/>
    </location>
</feature>
<dbReference type="GeneTree" id="ENSGT00940000171296"/>
<feature type="compositionally biased region" description="Polar residues" evidence="1">
    <location>
        <begin position="1064"/>
        <end position="1080"/>
    </location>
</feature>
<feature type="region of interest" description="Disordered" evidence="1">
    <location>
        <begin position="832"/>
        <end position="856"/>
    </location>
</feature>
<feature type="compositionally biased region" description="Basic and acidic residues" evidence="1">
    <location>
        <begin position="835"/>
        <end position="844"/>
    </location>
</feature>
<sequence length="1107" mass="120315">MSISPQATYLSKIIPNAILPGAIDVIEIDRGRSRHSVRRVSKSSVASVSPGSSHSGGGTRNEPSPTSSNQSHSQSSETIVSNSSTISLKINVPPSYAIDCMKEVSDLNHVEQVSIKSSGSWLSSTSKAGSQNIEQEEMNDDGENSKNGQFLYRSLSVLKPKLPPAPPMRTYSLHPEKIKRSEITETKYLNNLEYSGRQTDGGLNVKDDPNSAKNEKMCTVSPISTFLDESHTFLTSSPHSPDQESACAQTETSNSSSENKFERTMSPSSGYSSQSGTPTHSSKGICTPSPGKQKIKLPKPERMGAQTSPMVSVSSSMASLSSVVPGPVHQIIQTHINESHSHSISIAVTTVNNNVPPPPSTAVPRELFNIPPPPKVKAPFPPPPETWAHNKRTIELLCGPPLISHRIFELQQQEQEQQQQFLLVKNQNTSNVDQTSSERQPTLEVITHLPGSETNNDSMTALEVTLAEHLALGHMEGLPGNEKGESSEREKASYVIQTQKQNIFEKKSPINSKKVQAACNIQQTVQLPTQQLKSEECEINVPILPENHTLTLKTDITVTHNKELQNHMPTQNLDPEVPVVNSTTPPPSPTPGHPPPLPPSKTCPTYSTSMPSPEKELHCEKELPILECPWPPPPPPMNESADLLFDGQDEIEFPPPPPLPLIRESLSDRPYQCQREKNGQTDSMPPKELYDALDIASYIQQNPDLIVNTMREKTTNKPVNPVLSVPKVSDKLFDQTHDKLQFFGKICTDLVCSKMSVLPEISASAENAPLQQLSEENSPLPQGDSSNTSAMSAADLSQLATSDAPAFCMDMPTAPSLPMEDQSTINFRRQSVMNKDSRSKEPLSKNKSAPIPKEDANIPLVTPSLLQMVRLRSVNAEDEVITDSQSGKAGRQTASDQNLCLSSQIIPQKPIRKSCPNPTLPSVKSSPATPSAPSMRLQEAIRMKTAAMSSSGHPLKINLRLSTLTTNTNDINVSNNVPISSPKTTEDSDLHKSPASTASFIFSKSTKKVAIETSAFPEGQTSIRQNLAAELMQVTDQAKSMVINGTKKHVKVPPPVAKKPAHATNLSDKLGTTFTSSNKQKNGRENIGQAIGQCAHSPGKQMPTSKN</sequence>
<feature type="compositionally biased region" description="Low complexity" evidence="1">
    <location>
        <begin position="266"/>
        <end position="279"/>
    </location>
</feature>
<dbReference type="Ensembl" id="ENSEEET00000061147.1">
    <property type="protein sequence ID" value="ENSEEEP00000055665.1"/>
    <property type="gene ID" value="ENSEEEG00000027144.1"/>
</dbReference>
<feature type="compositionally biased region" description="Pro residues" evidence="1">
    <location>
        <begin position="584"/>
        <end position="601"/>
    </location>
</feature>
<feature type="compositionally biased region" description="Polar residues" evidence="1">
    <location>
        <begin position="602"/>
        <end position="611"/>
    </location>
</feature>
<proteinExistence type="predicted"/>
<dbReference type="AlphaFoldDB" id="A0AAY5EFB8"/>
<feature type="region of interest" description="Disordered" evidence="1">
    <location>
        <begin position="772"/>
        <end position="794"/>
    </location>
</feature>
<evidence type="ECO:0000256" key="1">
    <source>
        <dbReference type="SAM" id="MobiDB-lite"/>
    </source>
</evidence>
<feature type="compositionally biased region" description="Low complexity" evidence="1">
    <location>
        <begin position="62"/>
        <end position="78"/>
    </location>
</feature>
<feature type="region of interest" description="Disordered" evidence="1">
    <location>
        <begin position="32"/>
        <end position="82"/>
    </location>
</feature>
<reference evidence="2" key="2">
    <citation type="submission" date="2025-08" db="UniProtKB">
        <authorList>
            <consortium name="Ensembl"/>
        </authorList>
    </citation>
    <scope>IDENTIFICATION</scope>
</reference>
<feature type="compositionally biased region" description="Low complexity" evidence="1">
    <location>
        <begin position="42"/>
        <end position="53"/>
    </location>
</feature>
<feature type="region of interest" description="Disordered" evidence="1">
    <location>
        <begin position="1050"/>
        <end position="1107"/>
    </location>
</feature>
<dbReference type="Proteomes" id="UP000314983">
    <property type="component" value="Chromosome 8"/>
</dbReference>
<name>A0AAY5EFB8_ELEEL</name>